<gene>
    <name evidence="7" type="ORF">AACH11_17780</name>
</gene>
<evidence type="ECO:0000256" key="5">
    <source>
        <dbReference type="SAM" id="MobiDB-lite"/>
    </source>
</evidence>
<feature type="compositionally biased region" description="Acidic residues" evidence="5">
    <location>
        <begin position="191"/>
        <end position="202"/>
    </location>
</feature>
<organism evidence="7 8">
    <name type="scientific">Pseudaquabacterium rugosum</name>
    <dbReference type="NCBI Taxonomy" id="2984194"/>
    <lineage>
        <taxon>Bacteria</taxon>
        <taxon>Pseudomonadati</taxon>
        <taxon>Pseudomonadota</taxon>
        <taxon>Betaproteobacteria</taxon>
        <taxon>Burkholderiales</taxon>
        <taxon>Sphaerotilaceae</taxon>
        <taxon>Pseudaquabacterium</taxon>
    </lineage>
</organism>
<dbReference type="Gene3D" id="3.40.190.290">
    <property type="match status" value="1"/>
</dbReference>
<dbReference type="Pfam" id="PF03466">
    <property type="entry name" value="LysR_substrate"/>
    <property type="match status" value="2"/>
</dbReference>
<comment type="similarity">
    <text evidence="1">Belongs to the LysR transcriptional regulatory family.</text>
</comment>
<protein>
    <submittedName>
        <fullName evidence="7">LysR substrate-binding domain-containing protein</fullName>
    </submittedName>
</protein>
<dbReference type="InterPro" id="IPR036390">
    <property type="entry name" value="WH_DNA-bd_sf"/>
</dbReference>
<dbReference type="InterPro" id="IPR005119">
    <property type="entry name" value="LysR_subst-bd"/>
</dbReference>
<dbReference type="InterPro" id="IPR036388">
    <property type="entry name" value="WH-like_DNA-bd_sf"/>
</dbReference>
<dbReference type="PROSITE" id="PS50931">
    <property type="entry name" value="HTH_LYSR"/>
    <property type="match status" value="1"/>
</dbReference>
<dbReference type="RefSeq" id="WP_341375597.1">
    <property type="nucleotide sequence ID" value="NZ_JBBUTF010000017.1"/>
</dbReference>
<dbReference type="Proteomes" id="UP001368500">
    <property type="component" value="Unassembled WGS sequence"/>
</dbReference>
<name>A0ABU9BDF8_9BURK</name>
<evidence type="ECO:0000256" key="4">
    <source>
        <dbReference type="ARBA" id="ARBA00023163"/>
    </source>
</evidence>
<accession>A0ABU9BDF8</accession>
<dbReference type="InterPro" id="IPR050950">
    <property type="entry name" value="HTH-type_LysR_regulators"/>
</dbReference>
<dbReference type="PANTHER" id="PTHR30419:SF2">
    <property type="entry name" value="LYSR FAMILY TRANSCRIPTIONAL REGULATOR"/>
    <property type="match status" value="1"/>
</dbReference>
<sequence length="348" mass="37048">MRFDLTTLNLVLAIAQTRSITRGAEREHLALAAASKRLSDLETRLGVALFERRARGVEPTEAGRALVRHVRALHAGLHALESEVMEFAHGIKGHLRIAANASAIAECLPADLADFSRAHQGIRISLEDLTSAEVQAAVADGRADVGVFVPPQHDSRLHGLPYRQGELAVLVPLGHALARPAAGPAVGDAAPDADADADDADTDTPSSPRPSGVRFDALLDYDIVGLHLGAAVHEQMRERAQASGRTLNVRVQVRGFDAIAQLVEAGLGVAVLPKVVARRFARVFAVQPLDLDEPWARRDYLLAVRAQDAQPAVVQRFLDALCPGHGASATSPAATAARPSRPRRKASP</sequence>
<dbReference type="SUPFAM" id="SSF53850">
    <property type="entry name" value="Periplasmic binding protein-like II"/>
    <property type="match status" value="1"/>
</dbReference>
<comment type="caution">
    <text evidence="7">The sequence shown here is derived from an EMBL/GenBank/DDBJ whole genome shotgun (WGS) entry which is preliminary data.</text>
</comment>
<dbReference type="PANTHER" id="PTHR30419">
    <property type="entry name" value="HTH-TYPE TRANSCRIPTIONAL REGULATOR YBHD"/>
    <property type="match status" value="1"/>
</dbReference>
<feature type="region of interest" description="Disordered" evidence="5">
    <location>
        <begin position="326"/>
        <end position="348"/>
    </location>
</feature>
<evidence type="ECO:0000256" key="3">
    <source>
        <dbReference type="ARBA" id="ARBA00023125"/>
    </source>
</evidence>
<dbReference type="InterPro" id="IPR000847">
    <property type="entry name" value="LysR_HTH_N"/>
</dbReference>
<keyword evidence="3" id="KW-0238">DNA-binding</keyword>
<evidence type="ECO:0000313" key="7">
    <source>
        <dbReference type="EMBL" id="MEK8027816.1"/>
    </source>
</evidence>
<feature type="domain" description="HTH lysR-type" evidence="6">
    <location>
        <begin position="1"/>
        <end position="60"/>
    </location>
</feature>
<evidence type="ECO:0000256" key="2">
    <source>
        <dbReference type="ARBA" id="ARBA00023015"/>
    </source>
</evidence>
<evidence type="ECO:0000259" key="6">
    <source>
        <dbReference type="PROSITE" id="PS50931"/>
    </source>
</evidence>
<dbReference type="Gene3D" id="1.10.10.10">
    <property type="entry name" value="Winged helix-like DNA-binding domain superfamily/Winged helix DNA-binding domain"/>
    <property type="match status" value="1"/>
</dbReference>
<reference evidence="7 8" key="1">
    <citation type="submission" date="2024-04" db="EMBL/GenBank/DDBJ databases">
        <title>Novel species of the genus Ideonella isolated from streams.</title>
        <authorList>
            <person name="Lu H."/>
        </authorList>
    </citation>
    <scope>NUCLEOTIDE SEQUENCE [LARGE SCALE GENOMIC DNA]</scope>
    <source>
        <strain evidence="7 8">BYS139W</strain>
    </source>
</reference>
<feature type="compositionally biased region" description="Low complexity" evidence="5">
    <location>
        <begin position="327"/>
        <end position="339"/>
    </location>
</feature>
<dbReference type="Pfam" id="PF00126">
    <property type="entry name" value="HTH_1"/>
    <property type="match status" value="1"/>
</dbReference>
<keyword evidence="8" id="KW-1185">Reference proteome</keyword>
<feature type="region of interest" description="Disordered" evidence="5">
    <location>
        <begin position="182"/>
        <end position="213"/>
    </location>
</feature>
<keyword evidence="2" id="KW-0805">Transcription regulation</keyword>
<evidence type="ECO:0000313" key="8">
    <source>
        <dbReference type="Proteomes" id="UP001368500"/>
    </source>
</evidence>
<dbReference type="SUPFAM" id="SSF46785">
    <property type="entry name" value="Winged helix' DNA-binding domain"/>
    <property type="match status" value="1"/>
</dbReference>
<evidence type="ECO:0000256" key="1">
    <source>
        <dbReference type="ARBA" id="ARBA00009437"/>
    </source>
</evidence>
<proteinExistence type="inferred from homology"/>
<dbReference type="EMBL" id="JBBUTF010000017">
    <property type="protein sequence ID" value="MEK8027816.1"/>
    <property type="molecule type" value="Genomic_DNA"/>
</dbReference>
<keyword evidence="4" id="KW-0804">Transcription</keyword>